<dbReference type="GO" id="GO:0015940">
    <property type="term" value="P:pantothenate biosynthetic process"/>
    <property type="evidence" value="ECO:0007669"/>
    <property type="project" value="UniProtKB-UniPathway"/>
</dbReference>
<keyword evidence="14" id="KW-1185">Reference proteome</keyword>
<keyword evidence="8" id="KW-0067">ATP-binding</keyword>
<dbReference type="OrthoDB" id="2020436at2759"/>
<keyword evidence="5 13" id="KW-0436">Ligase</keyword>
<proteinExistence type="inferred from homology"/>
<sequence>MSCSLSTTAPSSACASPSSPRRSPRGSSRLTHETLPSSSIKVLRSVDALRAWRNPLRQDHRTVALVPTMGALHQGHLALIRAAAAECHHVVVSLFLNPAQFGRNEDLSSYPSTWDADAARLATLDRALADDAANLGRLSAVFAPSVHDMYPEGFPGQDVASDGSFVTITPLARLLEGASRPTFFRGVATVCTKLFNAVQPDRVYFGQKDAQQAVLIRRLVRDFLVPTHVVVVPTVREPDGLALSSRNVYLGPRRRNVAPVLHHALRAAERAYETHASRHRDAILRPARDHASSVLAAQTALPPSQRALFEVDYLSLSDPDTMEELETVDPTRGAILSGAIKMLPAEDPQPGEDLGHSGGPAVRLIDNIILKPATTA</sequence>
<evidence type="ECO:0000256" key="2">
    <source>
        <dbReference type="ARBA" id="ARBA00009256"/>
    </source>
</evidence>
<evidence type="ECO:0000313" key="14">
    <source>
        <dbReference type="Proteomes" id="UP000272025"/>
    </source>
</evidence>
<dbReference type="InterPro" id="IPR042176">
    <property type="entry name" value="Pantoate_ligase_C"/>
</dbReference>
<dbReference type="PANTHER" id="PTHR21299:SF1">
    <property type="entry name" value="PANTOATE--BETA-ALANINE LIGASE"/>
    <property type="match status" value="1"/>
</dbReference>
<dbReference type="EMBL" id="ML119051">
    <property type="protein sequence ID" value="ROT41889.1"/>
    <property type="molecule type" value="Genomic_DNA"/>
</dbReference>
<evidence type="ECO:0000256" key="12">
    <source>
        <dbReference type="SAM" id="MobiDB-lite"/>
    </source>
</evidence>
<keyword evidence="6" id="KW-0566">Pantothenate biosynthesis</keyword>
<dbReference type="PANTHER" id="PTHR21299">
    <property type="entry name" value="CYTIDYLATE KINASE/PANTOATE-BETA-ALANINE LIGASE"/>
    <property type="match status" value="1"/>
</dbReference>
<dbReference type="FunFam" id="3.30.1300.10:FF:000002">
    <property type="entry name" value="Pantoate--beta-alanine ligase"/>
    <property type="match status" value="1"/>
</dbReference>
<dbReference type="UniPathway" id="UPA00028">
    <property type="reaction ID" value="UER00005"/>
</dbReference>
<feature type="compositionally biased region" description="Low complexity" evidence="12">
    <location>
        <begin position="1"/>
        <end position="29"/>
    </location>
</feature>
<evidence type="ECO:0000313" key="13">
    <source>
        <dbReference type="EMBL" id="ROT41889.1"/>
    </source>
</evidence>
<dbReference type="NCBIfam" id="TIGR00018">
    <property type="entry name" value="panC"/>
    <property type="match status" value="1"/>
</dbReference>
<comment type="pathway">
    <text evidence="1">Cofactor biosynthesis; (R)-pantothenate biosynthesis; (R)-pantothenate from (R)-pantoate and beta-alanine: step 1/1.</text>
</comment>
<dbReference type="GeneID" id="39578554"/>
<evidence type="ECO:0000256" key="11">
    <source>
        <dbReference type="ARBA" id="ARBA00048258"/>
    </source>
</evidence>
<comment type="catalytic activity">
    <reaction evidence="11">
        <text>(R)-pantoate + beta-alanine + ATP = (R)-pantothenate + AMP + diphosphate + H(+)</text>
        <dbReference type="Rhea" id="RHEA:10912"/>
        <dbReference type="ChEBI" id="CHEBI:15378"/>
        <dbReference type="ChEBI" id="CHEBI:15980"/>
        <dbReference type="ChEBI" id="CHEBI:29032"/>
        <dbReference type="ChEBI" id="CHEBI:30616"/>
        <dbReference type="ChEBI" id="CHEBI:33019"/>
        <dbReference type="ChEBI" id="CHEBI:57966"/>
        <dbReference type="ChEBI" id="CHEBI:456215"/>
        <dbReference type="EC" id="6.3.2.1"/>
    </reaction>
</comment>
<reference evidence="13 14" key="1">
    <citation type="journal article" date="2018" name="Mol. Ecol.">
        <title>The obligate alkalophilic soda-lake fungus Sodiomyces alkalinus has shifted to a protein diet.</title>
        <authorList>
            <person name="Grum-Grzhimaylo A.A."/>
            <person name="Falkoski D.L."/>
            <person name="van den Heuvel J."/>
            <person name="Valero-Jimenez C.A."/>
            <person name="Min B."/>
            <person name="Choi I.G."/>
            <person name="Lipzen A."/>
            <person name="Daum C.G."/>
            <person name="Aanen D.K."/>
            <person name="Tsang A."/>
            <person name="Henrissat B."/>
            <person name="Bilanenko E.N."/>
            <person name="de Vries R.P."/>
            <person name="van Kan J.A.L."/>
            <person name="Grigoriev I.V."/>
            <person name="Debets A.J.M."/>
        </authorList>
    </citation>
    <scope>NUCLEOTIDE SEQUENCE [LARGE SCALE GENOMIC DNA]</scope>
    <source>
        <strain evidence="13 14">F11</strain>
    </source>
</reference>
<evidence type="ECO:0000256" key="4">
    <source>
        <dbReference type="ARBA" id="ARBA00015647"/>
    </source>
</evidence>
<evidence type="ECO:0000256" key="3">
    <source>
        <dbReference type="ARBA" id="ARBA00012219"/>
    </source>
</evidence>
<accession>A0A3N2Q540</accession>
<dbReference type="GO" id="GO:0005524">
    <property type="term" value="F:ATP binding"/>
    <property type="evidence" value="ECO:0007669"/>
    <property type="project" value="UniProtKB-KW"/>
</dbReference>
<dbReference type="Gene3D" id="3.40.50.620">
    <property type="entry name" value="HUPs"/>
    <property type="match status" value="1"/>
</dbReference>
<dbReference type="InterPro" id="IPR014729">
    <property type="entry name" value="Rossmann-like_a/b/a_fold"/>
</dbReference>
<dbReference type="STRING" id="1314773.A0A3N2Q540"/>
<dbReference type="InterPro" id="IPR003721">
    <property type="entry name" value="Pantoate_ligase"/>
</dbReference>
<dbReference type="AlphaFoldDB" id="A0A3N2Q540"/>
<gene>
    <name evidence="13" type="ORF">SODALDRAFT_326071</name>
</gene>
<dbReference type="HAMAP" id="MF_00158">
    <property type="entry name" value="PanC"/>
    <property type="match status" value="1"/>
</dbReference>
<evidence type="ECO:0000256" key="9">
    <source>
        <dbReference type="ARBA" id="ARBA00029902"/>
    </source>
</evidence>
<evidence type="ECO:0000256" key="1">
    <source>
        <dbReference type="ARBA" id="ARBA00004990"/>
    </source>
</evidence>
<evidence type="ECO:0000256" key="8">
    <source>
        <dbReference type="ARBA" id="ARBA00022840"/>
    </source>
</evidence>
<name>A0A3N2Q540_SODAK</name>
<keyword evidence="7" id="KW-0547">Nucleotide-binding</keyword>
<evidence type="ECO:0000256" key="10">
    <source>
        <dbReference type="ARBA" id="ARBA00032806"/>
    </source>
</evidence>
<dbReference type="CDD" id="cd00560">
    <property type="entry name" value="PanC"/>
    <property type="match status" value="1"/>
</dbReference>
<dbReference type="Proteomes" id="UP000272025">
    <property type="component" value="Unassembled WGS sequence"/>
</dbReference>
<organism evidence="13 14">
    <name type="scientific">Sodiomyces alkalinus (strain CBS 110278 / VKM F-3762 / F11)</name>
    <name type="common">Alkaliphilic filamentous fungus</name>
    <dbReference type="NCBI Taxonomy" id="1314773"/>
    <lineage>
        <taxon>Eukaryota</taxon>
        <taxon>Fungi</taxon>
        <taxon>Dikarya</taxon>
        <taxon>Ascomycota</taxon>
        <taxon>Pezizomycotina</taxon>
        <taxon>Sordariomycetes</taxon>
        <taxon>Hypocreomycetidae</taxon>
        <taxon>Glomerellales</taxon>
        <taxon>Plectosphaerellaceae</taxon>
        <taxon>Sodiomyces</taxon>
    </lineage>
</organism>
<feature type="region of interest" description="Disordered" evidence="12">
    <location>
        <begin position="1"/>
        <end position="34"/>
    </location>
</feature>
<dbReference type="FunFam" id="3.40.50.620:FF:000013">
    <property type="entry name" value="Pantothenate synthetase"/>
    <property type="match status" value="1"/>
</dbReference>
<dbReference type="RefSeq" id="XP_028469695.1">
    <property type="nucleotide sequence ID" value="XM_028610076.1"/>
</dbReference>
<evidence type="ECO:0000256" key="7">
    <source>
        <dbReference type="ARBA" id="ARBA00022741"/>
    </source>
</evidence>
<dbReference type="SUPFAM" id="SSF52374">
    <property type="entry name" value="Nucleotidylyl transferase"/>
    <property type="match status" value="1"/>
</dbReference>
<dbReference type="EC" id="6.3.2.1" evidence="3"/>
<dbReference type="Gene3D" id="3.30.1300.10">
    <property type="entry name" value="Pantoate-beta-alanine ligase, C-terminal domain"/>
    <property type="match status" value="1"/>
</dbReference>
<evidence type="ECO:0000256" key="6">
    <source>
        <dbReference type="ARBA" id="ARBA00022655"/>
    </source>
</evidence>
<dbReference type="GO" id="GO:0004592">
    <property type="term" value="F:pantoate-beta-alanine ligase activity"/>
    <property type="evidence" value="ECO:0007669"/>
    <property type="project" value="UniProtKB-EC"/>
</dbReference>
<dbReference type="Pfam" id="PF02569">
    <property type="entry name" value="Pantoate_ligase"/>
    <property type="match status" value="1"/>
</dbReference>
<comment type="similarity">
    <text evidence="2">Belongs to the pantothenate synthetase family.</text>
</comment>
<evidence type="ECO:0000256" key="5">
    <source>
        <dbReference type="ARBA" id="ARBA00022598"/>
    </source>
</evidence>
<protein>
    <recommendedName>
        <fullName evidence="4">Pantoate--beta-alanine ligase</fullName>
        <ecNumber evidence="3">6.3.2.1</ecNumber>
    </recommendedName>
    <alternativeName>
        <fullName evidence="10">Pantoate-activating enzyme</fullName>
    </alternativeName>
    <alternativeName>
        <fullName evidence="9">Pantothenate synthetase</fullName>
    </alternativeName>
</protein>